<sequence>MAPRLYVFRFQQLYQLIPLQSTGKSSGGMMGGMGGDSTLAGQSYFLNIKKGFCNENAPCTVYAGKVGVQFEDGTKADPSKGVYIHHVLTTDTTKKTESWLSSCDNPTRPGSSVSSMGSGTGFVGTGEDSGDVPVLYTSRDGKANAGYHVGQGDAFMAMVELVNYNKEAKQVYITYDLEWTPRGQEVNSKGMLISISQCKGKAIKTSNAGPTNTTSGKWTVREDGNILAARGHLHDGGVAVDLFINNKFACASKAVYGGAGSTAEINGQQWQTISSMTNCDGPVPVKKGDELSMVVEYDLKKYPL</sequence>
<evidence type="ECO:0000313" key="3">
    <source>
        <dbReference type="Proteomes" id="UP000799640"/>
    </source>
</evidence>
<gene>
    <name evidence="2" type="ORF">EJ06DRAFT_397833</name>
</gene>
<keyword evidence="3" id="KW-1185">Reference proteome</keyword>
<dbReference type="AlphaFoldDB" id="A0A6G1HXY4"/>
<organism evidence="2 3">
    <name type="scientific">Trichodelitschia bisporula</name>
    <dbReference type="NCBI Taxonomy" id="703511"/>
    <lineage>
        <taxon>Eukaryota</taxon>
        <taxon>Fungi</taxon>
        <taxon>Dikarya</taxon>
        <taxon>Ascomycota</taxon>
        <taxon>Pezizomycotina</taxon>
        <taxon>Dothideomycetes</taxon>
        <taxon>Dothideomycetes incertae sedis</taxon>
        <taxon>Phaeotrichales</taxon>
        <taxon>Phaeotrichaceae</taxon>
        <taxon>Trichodelitschia</taxon>
    </lineage>
</organism>
<dbReference type="OrthoDB" id="3882295at2759"/>
<name>A0A6G1HXY4_9PEZI</name>
<proteinExistence type="predicted"/>
<feature type="compositionally biased region" description="Polar residues" evidence="1">
    <location>
        <begin position="98"/>
        <end position="109"/>
    </location>
</feature>
<dbReference type="InterPro" id="IPR011692">
    <property type="entry name" value="Stress_up-reg_Nod19"/>
</dbReference>
<dbReference type="EMBL" id="ML996694">
    <property type="protein sequence ID" value="KAF2400595.1"/>
    <property type="molecule type" value="Genomic_DNA"/>
</dbReference>
<feature type="region of interest" description="Disordered" evidence="1">
    <location>
        <begin position="98"/>
        <end position="118"/>
    </location>
</feature>
<protein>
    <submittedName>
        <fullName evidence="2">Uncharacterized protein</fullName>
    </submittedName>
</protein>
<evidence type="ECO:0000256" key="1">
    <source>
        <dbReference type="SAM" id="MobiDB-lite"/>
    </source>
</evidence>
<dbReference type="Proteomes" id="UP000799640">
    <property type="component" value="Unassembled WGS sequence"/>
</dbReference>
<reference evidence="2" key="1">
    <citation type="journal article" date="2020" name="Stud. Mycol.">
        <title>101 Dothideomycetes genomes: a test case for predicting lifestyles and emergence of pathogens.</title>
        <authorList>
            <person name="Haridas S."/>
            <person name="Albert R."/>
            <person name="Binder M."/>
            <person name="Bloem J."/>
            <person name="Labutti K."/>
            <person name="Salamov A."/>
            <person name="Andreopoulos B."/>
            <person name="Baker S."/>
            <person name="Barry K."/>
            <person name="Bills G."/>
            <person name="Bluhm B."/>
            <person name="Cannon C."/>
            <person name="Castanera R."/>
            <person name="Culley D."/>
            <person name="Daum C."/>
            <person name="Ezra D."/>
            <person name="Gonzalez J."/>
            <person name="Henrissat B."/>
            <person name="Kuo A."/>
            <person name="Liang C."/>
            <person name="Lipzen A."/>
            <person name="Lutzoni F."/>
            <person name="Magnuson J."/>
            <person name="Mondo S."/>
            <person name="Nolan M."/>
            <person name="Ohm R."/>
            <person name="Pangilinan J."/>
            <person name="Park H.-J."/>
            <person name="Ramirez L."/>
            <person name="Alfaro M."/>
            <person name="Sun H."/>
            <person name="Tritt A."/>
            <person name="Yoshinaga Y."/>
            <person name="Zwiers L.-H."/>
            <person name="Turgeon B."/>
            <person name="Goodwin S."/>
            <person name="Spatafora J."/>
            <person name="Crous P."/>
            <person name="Grigoriev I."/>
        </authorList>
    </citation>
    <scope>NUCLEOTIDE SEQUENCE</scope>
    <source>
        <strain evidence="2">CBS 262.69</strain>
    </source>
</reference>
<evidence type="ECO:0000313" key="2">
    <source>
        <dbReference type="EMBL" id="KAF2400595.1"/>
    </source>
</evidence>
<accession>A0A6G1HXY4</accession>
<dbReference type="Pfam" id="PF07712">
    <property type="entry name" value="SURNod19"/>
    <property type="match status" value="1"/>
</dbReference>